<dbReference type="AlphaFoldDB" id="G5AA29"/>
<dbReference type="GO" id="GO:0005524">
    <property type="term" value="F:ATP binding"/>
    <property type="evidence" value="ECO:0007669"/>
    <property type="project" value="UniProtKB-KW"/>
</dbReference>
<dbReference type="GeneID" id="20648956"/>
<proteinExistence type="inferred from homology"/>
<keyword evidence="7" id="KW-0067">ATP-binding</keyword>
<dbReference type="SMR" id="G5AA29"/>
<gene>
    <name evidence="11" type="ORF">PHYSODRAFT_348222</name>
</gene>
<evidence type="ECO:0000256" key="2">
    <source>
        <dbReference type="ARBA" id="ARBA00008100"/>
    </source>
</evidence>
<evidence type="ECO:0000256" key="7">
    <source>
        <dbReference type="ARBA" id="ARBA00022840"/>
    </source>
</evidence>
<evidence type="ECO:0000256" key="5">
    <source>
        <dbReference type="ARBA" id="ARBA00022684"/>
    </source>
</evidence>
<feature type="region of interest" description="Disordered" evidence="10">
    <location>
        <begin position="79"/>
        <end position="105"/>
    </location>
</feature>
<dbReference type="SUPFAM" id="SSF55931">
    <property type="entry name" value="Glutamine synthetase/guanido kinase"/>
    <property type="match status" value="1"/>
</dbReference>
<dbReference type="InParanoid" id="G5AA29"/>
<dbReference type="FunCoup" id="G5AA29">
    <property type="interactions" value="100"/>
</dbReference>
<reference evidence="11 12" key="1">
    <citation type="journal article" date="2006" name="Science">
        <title>Phytophthora genome sequences uncover evolutionary origins and mechanisms of pathogenesis.</title>
        <authorList>
            <person name="Tyler B.M."/>
            <person name="Tripathy S."/>
            <person name="Zhang X."/>
            <person name="Dehal P."/>
            <person name="Jiang R.H."/>
            <person name="Aerts A."/>
            <person name="Arredondo F.D."/>
            <person name="Baxter L."/>
            <person name="Bensasson D."/>
            <person name="Beynon J.L."/>
            <person name="Chapman J."/>
            <person name="Damasceno C.M."/>
            <person name="Dorrance A.E."/>
            <person name="Dou D."/>
            <person name="Dickerman A.W."/>
            <person name="Dubchak I.L."/>
            <person name="Garbelotto M."/>
            <person name="Gijzen M."/>
            <person name="Gordon S.G."/>
            <person name="Govers F."/>
            <person name="Grunwald N.J."/>
            <person name="Huang W."/>
            <person name="Ivors K.L."/>
            <person name="Jones R.W."/>
            <person name="Kamoun S."/>
            <person name="Krampis K."/>
            <person name="Lamour K.H."/>
            <person name="Lee M.K."/>
            <person name="McDonald W.H."/>
            <person name="Medina M."/>
            <person name="Meijer H.J."/>
            <person name="Nordberg E.K."/>
            <person name="Maclean D.J."/>
            <person name="Ospina-Giraldo M.D."/>
            <person name="Morris P.F."/>
            <person name="Phuntumart V."/>
            <person name="Putnam N.H."/>
            <person name="Rash S."/>
            <person name="Rose J.K."/>
            <person name="Sakihama Y."/>
            <person name="Salamov A.A."/>
            <person name="Savidor A."/>
            <person name="Scheuring C.F."/>
            <person name="Smith B.M."/>
            <person name="Sobral B.W."/>
            <person name="Terry A."/>
            <person name="Torto-Alalibo T.A."/>
            <person name="Win J."/>
            <person name="Xu Z."/>
            <person name="Zhang H."/>
            <person name="Grigoriev I.V."/>
            <person name="Rokhsar D.S."/>
            <person name="Boore J.L."/>
        </authorList>
    </citation>
    <scope>NUCLEOTIDE SEQUENCE [LARGE SCALE GENOMIC DNA]</scope>
    <source>
        <strain evidence="11 12">P6497</strain>
    </source>
</reference>
<feature type="compositionally biased region" description="Basic and acidic residues" evidence="10">
    <location>
        <begin position="796"/>
        <end position="805"/>
    </location>
</feature>
<keyword evidence="12" id="KW-1185">Reference proteome</keyword>
<dbReference type="GO" id="GO:0006750">
    <property type="term" value="P:glutathione biosynthetic process"/>
    <property type="evidence" value="ECO:0007669"/>
    <property type="project" value="UniProtKB-UniPathway"/>
</dbReference>
<evidence type="ECO:0000313" key="11">
    <source>
        <dbReference type="EMBL" id="EGZ07458.1"/>
    </source>
</evidence>
<name>G5AA29_PHYSP</name>
<dbReference type="PANTHER" id="PTHR11164">
    <property type="entry name" value="GLUTAMATE CYSTEINE LIGASE"/>
    <property type="match status" value="1"/>
</dbReference>
<evidence type="ECO:0000256" key="10">
    <source>
        <dbReference type="SAM" id="MobiDB-lite"/>
    </source>
</evidence>
<dbReference type="Gene3D" id="3.30.590.50">
    <property type="match status" value="2"/>
</dbReference>
<evidence type="ECO:0000256" key="9">
    <source>
        <dbReference type="ARBA" id="ARBA00032122"/>
    </source>
</evidence>
<feature type="compositionally biased region" description="Basic and acidic residues" evidence="10">
    <location>
        <begin position="79"/>
        <end position="90"/>
    </location>
</feature>
<dbReference type="KEGG" id="psoj:PHYSODRAFT_348222"/>
<comment type="similarity">
    <text evidence="2">Belongs to the glutamate--cysteine ligase type 3 family.</text>
</comment>
<evidence type="ECO:0000256" key="1">
    <source>
        <dbReference type="ARBA" id="ARBA00005006"/>
    </source>
</evidence>
<feature type="region of interest" description="Disordered" evidence="10">
    <location>
        <begin position="793"/>
        <end position="877"/>
    </location>
</feature>
<comment type="pathway">
    <text evidence="1">Sulfur metabolism; glutathione biosynthesis; glutathione from L-cysteine and L-glutamate: step 1/2.</text>
</comment>
<dbReference type="RefSeq" id="XP_009537024.1">
    <property type="nucleotide sequence ID" value="XM_009538729.1"/>
</dbReference>
<evidence type="ECO:0000313" key="12">
    <source>
        <dbReference type="Proteomes" id="UP000002640"/>
    </source>
</evidence>
<dbReference type="InterPro" id="IPR007607">
    <property type="entry name" value="BacA/B"/>
</dbReference>
<dbReference type="Pfam" id="PF03074">
    <property type="entry name" value="GCS"/>
    <property type="match status" value="1"/>
</dbReference>
<keyword evidence="5" id="KW-0317">Glutathione biosynthesis</keyword>
<evidence type="ECO:0000256" key="4">
    <source>
        <dbReference type="ARBA" id="ARBA00022598"/>
    </source>
</evidence>
<keyword evidence="4" id="KW-0436">Ligase</keyword>
<dbReference type="STRING" id="1094619.G5AA29"/>
<dbReference type="GO" id="GO:0004357">
    <property type="term" value="F:glutamate-cysteine ligase activity"/>
    <property type="evidence" value="ECO:0007669"/>
    <property type="project" value="UniProtKB-EC"/>
</dbReference>
<dbReference type="EC" id="6.3.2.2" evidence="3"/>
<accession>G5AA29</accession>
<feature type="compositionally biased region" description="Polar residues" evidence="10">
    <location>
        <begin position="864"/>
        <end position="877"/>
    </location>
</feature>
<dbReference type="Gene3D" id="1.10.8.960">
    <property type="match status" value="1"/>
</dbReference>
<evidence type="ECO:0000256" key="3">
    <source>
        <dbReference type="ARBA" id="ARBA00012220"/>
    </source>
</evidence>
<sequence length="1018" mass="113615">MGLLVEGSPLDWPDALEWLQHVRTQGIDQFLHTYRRVKDIEGDELKWGDELEYGVFQMDKDSKRARLALRGAEILHQLQAKEKQSKEQGRDPASPTGAATAGPQPCVDGCNWVPEYGAWMIEGTPSAPYGGFTSDLRKVEGNMRLRRARLLALLHEDEIAPSVTAFPMMGVGDFTVPPSQPHGPVAMSDYISDVVINPHPRFATLTRNIRQRRTRKVDIRVPVFQDVYTEARQEEEQALWNAEKSRPHYESKRDVSSSSSSPYGSAPTSPSSTSNSDDNADAMSKSPSPPTTLRKTLDHERTRKLSTVDNDHKAEPYPGFIHMDAMAFGMGMCCLQVTFQAKNVGESRHLYDHLGVLSPILLALTAATPILKGRLADTDVRWATISAAVDDRTPQELGEAPPPTDEETKAKYAKMAGNGVKRLPKSRYEGISTFICNHKQGEDPHTLTDKYNDVDVPYDEDSYKTLIDAGVDHLLALHISHLFIRDPLVIYQQRLHLDNERETDHFENIQSTNWQTVRWKPPPPAPSSTEGPHIGWRTEFRSMEIQLTDFENAAFTVFIALVSRVILTFDLNLYTPLSKVNDNMEAAHRVNAVLDEKFHFRCHMAPPEKEDCSSTGGCHLHEDPDACELMTIAEIMLGKGSYFPGLIPLVYAYLDYIECDEATRTLVEKYMCLIAKRATGELPTAATWMRRFVRAHPDYRHDSAVPHSTAFDLLNECQLIGEGLKQCPELLGEFKIAPVRGQAAYRVPLKSSGVAAEKRQALLQRYLGRTASNVFVSTSHCFFPTTPAKSYVSETAVDRPTKQERSLPFAPARFEQDAPVPRNPPPKPKRSNVPTAPPDYSDDTYSDQDYNMSPIRRGRHHMNRQNGGSPPLTPNYTVPRQVKVPIIDAEPETTIGAAVKMKGELSFERLLRIEGEFEGKLNSKGSLVIGTRGALLGNVDNMKEVYVTGGRIVGNINVEKLVLRDKAQVFGNITAKTVKIEPECIVVGRINVNPQAPERINEKGEIVKDDPPDSTPSS</sequence>
<dbReference type="EMBL" id="JH159162">
    <property type="protein sequence ID" value="EGZ07458.1"/>
    <property type="molecule type" value="Genomic_DNA"/>
</dbReference>
<feature type="region of interest" description="Disordered" evidence="10">
    <location>
        <begin position="239"/>
        <end position="316"/>
    </location>
</feature>
<protein>
    <recommendedName>
        <fullName evidence="3">glutamate--cysteine ligase</fullName>
        <ecNumber evidence="3">6.3.2.2</ecNumber>
    </recommendedName>
    <alternativeName>
        <fullName evidence="9">Gamma-ECS</fullName>
    </alternativeName>
    <alternativeName>
        <fullName evidence="8">Gamma-glutamylcysteine synthetase</fullName>
    </alternativeName>
</protein>
<feature type="region of interest" description="Disordered" evidence="10">
    <location>
        <begin position="998"/>
        <end position="1018"/>
    </location>
</feature>
<dbReference type="InterPro" id="IPR014746">
    <property type="entry name" value="Gln_synth/guanido_kin_cat_dom"/>
</dbReference>
<keyword evidence="6" id="KW-0547">Nucleotide-binding</keyword>
<feature type="compositionally biased region" description="Low complexity" evidence="10">
    <location>
        <begin position="92"/>
        <end position="105"/>
    </location>
</feature>
<dbReference type="UniPathway" id="UPA00142">
    <property type="reaction ID" value="UER00209"/>
</dbReference>
<evidence type="ECO:0000256" key="8">
    <source>
        <dbReference type="ARBA" id="ARBA00030585"/>
    </source>
</evidence>
<feature type="compositionally biased region" description="Basic and acidic residues" evidence="10">
    <location>
        <begin position="999"/>
        <end position="1011"/>
    </location>
</feature>
<evidence type="ECO:0000256" key="6">
    <source>
        <dbReference type="ARBA" id="ARBA00022741"/>
    </source>
</evidence>
<dbReference type="PANTHER" id="PTHR11164:SF0">
    <property type="entry name" value="GLUTAMATE--CYSTEINE LIGASE CATALYTIC SUBUNIT"/>
    <property type="match status" value="1"/>
</dbReference>
<dbReference type="InterPro" id="IPR004308">
    <property type="entry name" value="GCS"/>
</dbReference>
<feature type="compositionally biased region" description="Basic and acidic residues" evidence="10">
    <location>
        <begin position="243"/>
        <end position="255"/>
    </location>
</feature>
<feature type="compositionally biased region" description="Low complexity" evidence="10">
    <location>
        <begin position="256"/>
        <end position="286"/>
    </location>
</feature>
<organism evidence="11 12">
    <name type="scientific">Phytophthora sojae (strain P6497)</name>
    <name type="common">Soybean stem and root rot agent</name>
    <name type="synonym">Phytophthora megasperma f. sp. glycines</name>
    <dbReference type="NCBI Taxonomy" id="1094619"/>
    <lineage>
        <taxon>Eukaryota</taxon>
        <taxon>Sar</taxon>
        <taxon>Stramenopiles</taxon>
        <taxon>Oomycota</taxon>
        <taxon>Peronosporomycetes</taxon>
        <taxon>Peronosporales</taxon>
        <taxon>Peronosporaceae</taxon>
        <taxon>Phytophthora</taxon>
    </lineage>
</organism>
<dbReference type="OMA" id="ATWMRRF"/>
<dbReference type="Proteomes" id="UP000002640">
    <property type="component" value="Unassembled WGS sequence"/>
</dbReference>
<dbReference type="Pfam" id="PF04519">
    <property type="entry name" value="Bactofilin"/>
    <property type="match status" value="1"/>
</dbReference>